<dbReference type="InterPro" id="IPR003018">
    <property type="entry name" value="GAF"/>
</dbReference>
<dbReference type="KEGG" id="meme:HYG87_05915"/>
<sequence length="160" mass="17665">MRVSQMIEDSSLKKISDLVLEEATRLTGSDYCYVAVVDPVNKDSVGISFSHLTGGCQYYADLGEARFKIRKDGTYGGLLGYSLDTGESFFTHDPVNHPVAHGIPPGHEIINQFLSVAVKYQDEILGQIVLANPQKDYSKYELEIADEIASIYALALDKML</sequence>
<name>A0A8T8K6Q0_9EURY</name>
<dbReference type="AlphaFoldDB" id="A0A8T8K6Q0"/>
<protein>
    <submittedName>
        <fullName evidence="2">GAF domain-containing protein</fullName>
    </submittedName>
</protein>
<dbReference type="Proteomes" id="UP000681041">
    <property type="component" value="Chromosome"/>
</dbReference>
<dbReference type="OrthoDB" id="70656at2157"/>
<evidence type="ECO:0000313" key="2">
    <source>
        <dbReference type="EMBL" id="QUH24316.1"/>
    </source>
</evidence>
<evidence type="ECO:0000259" key="1">
    <source>
        <dbReference type="Pfam" id="PF13185"/>
    </source>
</evidence>
<dbReference type="Gene3D" id="3.30.450.40">
    <property type="match status" value="1"/>
</dbReference>
<keyword evidence="3" id="KW-1185">Reference proteome</keyword>
<evidence type="ECO:0000313" key="3">
    <source>
        <dbReference type="Proteomes" id="UP000681041"/>
    </source>
</evidence>
<accession>A0A8T8K6Q0</accession>
<gene>
    <name evidence="2" type="ORF">HYG87_05915</name>
</gene>
<reference evidence="2" key="1">
    <citation type="submission" date="2020-07" db="EMBL/GenBank/DDBJ databases">
        <title>Methanobacterium. sp. MethCan genome.</title>
        <authorList>
            <person name="Postec A."/>
            <person name="Quemeneur M."/>
        </authorList>
    </citation>
    <scope>NUCLEOTIDE SEQUENCE</scope>
    <source>
        <strain evidence="2">MethCAN</strain>
    </source>
</reference>
<dbReference type="SUPFAM" id="SSF55781">
    <property type="entry name" value="GAF domain-like"/>
    <property type="match status" value="1"/>
</dbReference>
<dbReference type="EMBL" id="CP058560">
    <property type="protein sequence ID" value="QUH24316.1"/>
    <property type="molecule type" value="Genomic_DNA"/>
</dbReference>
<dbReference type="InterPro" id="IPR029016">
    <property type="entry name" value="GAF-like_dom_sf"/>
</dbReference>
<organism evidence="2 3">
    <name type="scientific">Methanobacterium alkalithermotolerans</name>
    <dbReference type="NCBI Taxonomy" id="2731220"/>
    <lineage>
        <taxon>Archaea</taxon>
        <taxon>Methanobacteriati</taxon>
        <taxon>Methanobacteriota</taxon>
        <taxon>Methanomada group</taxon>
        <taxon>Methanobacteria</taxon>
        <taxon>Methanobacteriales</taxon>
        <taxon>Methanobacteriaceae</taxon>
        <taxon>Methanobacterium</taxon>
    </lineage>
</organism>
<proteinExistence type="predicted"/>
<feature type="domain" description="GAF" evidence="1">
    <location>
        <begin position="10"/>
        <end position="157"/>
    </location>
</feature>
<dbReference type="Pfam" id="PF13185">
    <property type="entry name" value="GAF_2"/>
    <property type="match status" value="1"/>
</dbReference>